<evidence type="ECO:0000313" key="1">
    <source>
        <dbReference type="EMBL" id="KAJ8893761.1"/>
    </source>
</evidence>
<dbReference type="EMBL" id="JARBHB010000002">
    <property type="protein sequence ID" value="KAJ8893761.1"/>
    <property type="molecule type" value="Genomic_DNA"/>
</dbReference>
<organism evidence="1 2">
    <name type="scientific">Dryococelus australis</name>
    <dbReference type="NCBI Taxonomy" id="614101"/>
    <lineage>
        <taxon>Eukaryota</taxon>
        <taxon>Metazoa</taxon>
        <taxon>Ecdysozoa</taxon>
        <taxon>Arthropoda</taxon>
        <taxon>Hexapoda</taxon>
        <taxon>Insecta</taxon>
        <taxon>Pterygota</taxon>
        <taxon>Neoptera</taxon>
        <taxon>Polyneoptera</taxon>
        <taxon>Phasmatodea</taxon>
        <taxon>Verophasmatodea</taxon>
        <taxon>Anareolatae</taxon>
        <taxon>Phasmatidae</taxon>
        <taxon>Eurycanthinae</taxon>
        <taxon>Dryococelus</taxon>
    </lineage>
</organism>
<sequence>MLSVWCVQRQQCHVVSLPPAAGAKIIFAFELYNGNDACHLRNLRLDAPGRQVSESISHSNSLIHFCASNGRNSSTTPGILKFMVQDQSKNTAANQTSTSKSQFDWGGGIVEGEKVEGEMLWNSSIFVGRQSNNRDMRRVCDDSEARAAGRVNSGIVYSRKIASGDSVFSNQAEASSLQPLSFVLITRDHLKPLTGRPAIEARSNEPAAIQLVSSVRRTEEGLGKKKKKQTINHHYTGKSRGFSHWEETSVIMALVMDTQCKIILTTIRFLDSSLGKIVVFRSRCQRKYITPQKRTELYFKVTTHAVNIILESYIRVKNCFFRLPYLKTH</sequence>
<name>A0ABQ9IAU5_9NEOP</name>
<comment type="caution">
    <text evidence="1">The sequence shown here is derived from an EMBL/GenBank/DDBJ whole genome shotgun (WGS) entry which is preliminary data.</text>
</comment>
<gene>
    <name evidence="1" type="ORF">PR048_006361</name>
</gene>
<reference evidence="1 2" key="1">
    <citation type="submission" date="2023-02" db="EMBL/GenBank/DDBJ databases">
        <title>LHISI_Scaffold_Assembly.</title>
        <authorList>
            <person name="Stuart O.P."/>
            <person name="Cleave R."/>
            <person name="Magrath M.J.L."/>
            <person name="Mikheyev A.S."/>
        </authorList>
    </citation>
    <scope>NUCLEOTIDE SEQUENCE [LARGE SCALE GENOMIC DNA]</scope>
    <source>
        <strain evidence="1">Daus_M_001</strain>
        <tissue evidence="1">Leg muscle</tissue>
    </source>
</reference>
<dbReference type="Proteomes" id="UP001159363">
    <property type="component" value="Chromosome 2"/>
</dbReference>
<keyword evidence="2" id="KW-1185">Reference proteome</keyword>
<protein>
    <submittedName>
        <fullName evidence="1">Uncharacterized protein</fullName>
    </submittedName>
</protein>
<evidence type="ECO:0000313" key="2">
    <source>
        <dbReference type="Proteomes" id="UP001159363"/>
    </source>
</evidence>
<accession>A0ABQ9IAU5</accession>
<proteinExistence type="predicted"/>